<evidence type="ECO:0008006" key="4">
    <source>
        <dbReference type="Google" id="ProtNLM"/>
    </source>
</evidence>
<proteinExistence type="predicted"/>
<reference evidence="2 3" key="1">
    <citation type="journal article" date="2019" name="Sci. Rep.">
        <title>Orb-weaving spider Araneus ventricosus genome elucidates the spidroin gene catalogue.</title>
        <authorList>
            <person name="Kono N."/>
            <person name="Nakamura H."/>
            <person name="Ohtoshi R."/>
            <person name="Moran D.A.P."/>
            <person name="Shinohara A."/>
            <person name="Yoshida Y."/>
            <person name="Fujiwara M."/>
            <person name="Mori M."/>
            <person name="Tomita M."/>
            <person name="Arakawa K."/>
        </authorList>
    </citation>
    <scope>NUCLEOTIDE SEQUENCE [LARGE SCALE GENOMIC DNA]</scope>
</reference>
<sequence>MTIPDFFLLQEPFVRNGRIEGLRRQWTSWLSADNLEEMINELEEALSKLQDENVIVGADMNEHCVRWGYRCGALLAIVSVMMRTTCSVVIHATVMV</sequence>
<evidence type="ECO:0000256" key="1">
    <source>
        <dbReference type="SAM" id="Coils"/>
    </source>
</evidence>
<organism evidence="2 3">
    <name type="scientific">Araneus ventricosus</name>
    <name type="common">Orbweaver spider</name>
    <name type="synonym">Epeira ventricosa</name>
    <dbReference type="NCBI Taxonomy" id="182803"/>
    <lineage>
        <taxon>Eukaryota</taxon>
        <taxon>Metazoa</taxon>
        <taxon>Ecdysozoa</taxon>
        <taxon>Arthropoda</taxon>
        <taxon>Chelicerata</taxon>
        <taxon>Arachnida</taxon>
        <taxon>Araneae</taxon>
        <taxon>Araneomorphae</taxon>
        <taxon>Entelegynae</taxon>
        <taxon>Araneoidea</taxon>
        <taxon>Araneidae</taxon>
        <taxon>Araneus</taxon>
    </lineage>
</organism>
<protein>
    <recommendedName>
        <fullName evidence="4">Endonuclease/exonuclease/phosphatase domain-containing protein</fullName>
    </recommendedName>
</protein>
<keyword evidence="3" id="KW-1185">Reference proteome</keyword>
<dbReference type="AlphaFoldDB" id="A0A4Y2RNU4"/>
<evidence type="ECO:0000313" key="3">
    <source>
        <dbReference type="Proteomes" id="UP000499080"/>
    </source>
</evidence>
<feature type="coiled-coil region" evidence="1">
    <location>
        <begin position="32"/>
        <end position="59"/>
    </location>
</feature>
<dbReference type="OrthoDB" id="5419617at2759"/>
<keyword evidence="1" id="KW-0175">Coiled coil</keyword>
<gene>
    <name evidence="2" type="ORF">AVEN_200072_1</name>
</gene>
<evidence type="ECO:0000313" key="2">
    <source>
        <dbReference type="EMBL" id="GBN76929.1"/>
    </source>
</evidence>
<name>A0A4Y2RNU4_ARAVE</name>
<accession>A0A4Y2RNU4</accession>
<dbReference type="Proteomes" id="UP000499080">
    <property type="component" value="Unassembled WGS sequence"/>
</dbReference>
<comment type="caution">
    <text evidence="2">The sequence shown here is derived from an EMBL/GenBank/DDBJ whole genome shotgun (WGS) entry which is preliminary data.</text>
</comment>
<dbReference type="EMBL" id="BGPR01017680">
    <property type="protein sequence ID" value="GBN76929.1"/>
    <property type="molecule type" value="Genomic_DNA"/>
</dbReference>